<dbReference type="AlphaFoldDB" id="S5YG21"/>
<dbReference type="GO" id="GO:0047134">
    <property type="term" value="F:protein-disulfide reductase [NAD(P)H] activity"/>
    <property type="evidence" value="ECO:0007669"/>
    <property type="project" value="UniProtKB-EC"/>
</dbReference>
<dbReference type="EC" id="1.8.1.8" evidence="6"/>
<name>S5YG21_PARAH</name>
<dbReference type="OrthoDB" id="9790390at2"/>
<dbReference type="GO" id="GO:0005829">
    <property type="term" value="C:cytosol"/>
    <property type="evidence" value="ECO:0007669"/>
    <property type="project" value="TreeGrafter"/>
</dbReference>
<gene>
    <name evidence="6" type="ORF">JCM7686_3373</name>
</gene>
<reference evidence="6 7" key="1">
    <citation type="journal article" date="2014" name="BMC Genomics">
        <title>Architecture and functions of a multipartite genome of the methylotrophic bacterium Paracoccus aminophilus JCM 7686, containing primary and secondary chromids.</title>
        <authorList>
            <person name="Dziewit L."/>
            <person name="Czarnecki J."/>
            <person name="Wibberg D."/>
            <person name="Radlinska M."/>
            <person name="Mrozek P."/>
            <person name="Szymczak M."/>
            <person name="Schluter A."/>
            <person name="Puhler A."/>
            <person name="Bartosik D."/>
        </authorList>
    </citation>
    <scope>NUCLEOTIDE SEQUENCE [LARGE SCALE GENOMIC DNA]</scope>
    <source>
        <strain evidence="6">JCM 7686</strain>
    </source>
</reference>
<dbReference type="eggNOG" id="COG3118">
    <property type="taxonomic scope" value="Bacteria"/>
</dbReference>
<dbReference type="KEGG" id="pami:JCM7686_3373"/>
<evidence type="ECO:0000256" key="1">
    <source>
        <dbReference type="ARBA" id="ARBA00022448"/>
    </source>
</evidence>
<dbReference type="InterPro" id="IPR017937">
    <property type="entry name" value="Thioredoxin_CS"/>
</dbReference>
<dbReference type="Pfam" id="PF21352">
    <property type="entry name" value="Zn_ribbon_Thio2"/>
    <property type="match status" value="1"/>
</dbReference>
<accession>S5YG21</accession>
<dbReference type="Gene3D" id="2.30.30.380">
    <property type="entry name" value="Zn-finger domain of Sec23/24"/>
    <property type="match status" value="1"/>
</dbReference>
<dbReference type="HOGENOM" id="CLU_090389_10_0_5"/>
<keyword evidence="7" id="KW-1185">Reference proteome</keyword>
<dbReference type="Proteomes" id="UP000015480">
    <property type="component" value="Chromosome"/>
</dbReference>
<dbReference type="PANTHER" id="PTHR45663">
    <property type="entry name" value="GEO12009P1"/>
    <property type="match status" value="1"/>
</dbReference>
<evidence type="ECO:0000313" key="7">
    <source>
        <dbReference type="Proteomes" id="UP000015480"/>
    </source>
</evidence>
<evidence type="ECO:0000259" key="5">
    <source>
        <dbReference type="PROSITE" id="PS51352"/>
    </source>
</evidence>
<keyword evidence="1" id="KW-0813">Transport</keyword>
<sequence length="144" mass="15309">MSGKKITCLDCGQVNRVPSERFGENPKCGTCGAALFSAKPRAIDGQILAKAAKTDEVPLVVDFWAPWCGPCRQMAPEFEKAARTLGTAARLVKLDTEANPAAGAKWGIRSIPTLAVFQNGRERVREAGARPAAALVELARKASS</sequence>
<dbReference type="PRINTS" id="PR00421">
    <property type="entry name" value="THIOREDOXIN"/>
</dbReference>
<dbReference type="PROSITE" id="PS51352">
    <property type="entry name" value="THIOREDOXIN_2"/>
    <property type="match status" value="1"/>
</dbReference>
<evidence type="ECO:0000256" key="2">
    <source>
        <dbReference type="ARBA" id="ARBA00022982"/>
    </source>
</evidence>
<protein>
    <submittedName>
        <fullName evidence="6">Thioredoxin</fullName>
        <ecNumber evidence="6">1.8.1.8</ecNumber>
    </submittedName>
</protein>
<dbReference type="EMBL" id="CP006650">
    <property type="protein sequence ID" value="AGT10408.1"/>
    <property type="molecule type" value="Genomic_DNA"/>
</dbReference>
<dbReference type="SUPFAM" id="SSF52833">
    <property type="entry name" value="Thioredoxin-like"/>
    <property type="match status" value="1"/>
</dbReference>
<keyword evidence="2" id="KW-0249">Electron transport</keyword>
<evidence type="ECO:0000313" key="6">
    <source>
        <dbReference type="EMBL" id="AGT10408.1"/>
    </source>
</evidence>
<keyword evidence="3" id="KW-1015">Disulfide bond</keyword>
<dbReference type="NCBIfam" id="NF008229">
    <property type="entry name" value="PRK10996.1"/>
    <property type="match status" value="1"/>
</dbReference>
<dbReference type="CDD" id="cd02947">
    <property type="entry name" value="TRX_family"/>
    <property type="match status" value="1"/>
</dbReference>
<dbReference type="STRING" id="1367847.JCM7686_3373"/>
<dbReference type="InterPro" id="IPR036249">
    <property type="entry name" value="Thioredoxin-like_sf"/>
</dbReference>
<dbReference type="GO" id="GO:0045454">
    <property type="term" value="P:cell redox homeostasis"/>
    <property type="evidence" value="ECO:0007669"/>
    <property type="project" value="TreeGrafter"/>
</dbReference>
<dbReference type="PATRIC" id="fig|1367847.3.peg.3405"/>
<proteinExistence type="predicted"/>
<keyword evidence="4" id="KW-0676">Redox-active center</keyword>
<dbReference type="Pfam" id="PF00085">
    <property type="entry name" value="Thioredoxin"/>
    <property type="match status" value="1"/>
</dbReference>
<dbReference type="PROSITE" id="PS00194">
    <property type="entry name" value="THIOREDOXIN_1"/>
    <property type="match status" value="1"/>
</dbReference>
<dbReference type="InterPro" id="IPR049299">
    <property type="entry name" value="Thio2_N"/>
</dbReference>
<evidence type="ECO:0000256" key="3">
    <source>
        <dbReference type="ARBA" id="ARBA00023157"/>
    </source>
</evidence>
<dbReference type="Gene3D" id="3.40.30.10">
    <property type="entry name" value="Glutaredoxin"/>
    <property type="match status" value="1"/>
</dbReference>
<feature type="domain" description="Thioredoxin" evidence="5">
    <location>
        <begin position="29"/>
        <end position="144"/>
    </location>
</feature>
<keyword evidence="6" id="KW-0560">Oxidoreductase</keyword>
<dbReference type="PANTHER" id="PTHR45663:SF11">
    <property type="entry name" value="GEO12009P1"/>
    <property type="match status" value="1"/>
</dbReference>
<evidence type="ECO:0000256" key="4">
    <source>
        <dbReference type="ARBA" id="ARBA00023284"/>
    </source>
</evidence>
<dbReference type="RefSeq" id="WP_020952044.1">
    <property type="nucleotide sequence ID" value="NC_022041.1"/>
</dbReference>
<organism evidence="6 7">
    <name type="scientific">Paracoccus aminophilus JCM 7686</name>
    <dbReference type="NCBI Taxonomy" id="1367847"/>
    <lineage>
        <taxon>Bacteria</taxon>
        <taxon>Pseudomonadati</taxon>
        <taxon>Pseudomonadota</taxon>
        <taxon>Alphaproteobacteria</taxon>
        <taxon>Rhodobacterales</taxon>
        <taxon>Paracoccaceae</taxon>
        <taxon>Paracoccus</taxon>
    </lineage>
</organism>
<dbReference type="InterPro" id="IPR013766">
    <property type="entry name" value="Thioredoxin_domain"/>
</dbReference>